<dbReference type="AlphaFoldDB" id="A0A4S4EJE2"/>
<reference evidence="1 2" key="1">
    <citation type="journal article" date="2018" name="Proc. Natl. Acad. Sci. U.S.A.">
        <title>Draft genome sequence of Camellia sinensis var. sinensis provides insights into the evolution of the tea genome and tea quality.</title>
        <authorList>
            <person name="Wei C."/>
            <person name="Yang H."/>
            <person name="Wang S."/>
            <person name="Zhao J."/>
            <person name="Liu C."/>
            <person name="Gao L."/>
            <person name="Xia E."/>
            <person name="Lu Y."/>
            <person name="Tai Y."/>
            <person name="She G."/>
            <person name="Sun J."/>
            <person name="Cao H."/>
            <person name="Tong W."/>
            <person name="Gao Q."/>
            <person name="Li Y."/>
            <person name="Deng W."/>
            <person name="Jiang X."/>
            <person name="Wang W."/>
            <person name="Chen Q."/>
            <person name="Zhang S."/>
            <person name="Li H."/>
            <person name="Wu J."/>
            <person name="Wang P."/>
            <person name="Li P."/>
            <person name="Shi C."/>
            <person name="Zheng F."/>
            <person name="Jian J."/>
            <person name="Huang B."/>
            <person name="Shan D."/>
            <person name="Shi M."/>
            <person name="Fang C."/>
            <person name="Yue Y."/>
            <person name="Li F."/>
            <person name="Li D."/>
            <person name="Wei S."/>
            <person name="Han B."/>
            <person name="Jiang C."/>
            <person name="Yin Y."/>
            <person name="Xia T."/>
            <person name="Zhang Z."/>
            <person name="Bennetzen J.L."/>
            <person name="Zhao S."/>
            <person name="Wan X."/>
        </authorList>
    </citation>
    <scope>NUCLEOTIDE SEQUENCE [LARGE SCALE GENOMIC DNA]</scope>
    <source>
        <strain evidence="2">cv. Shuchazao</strain>
        <tissue evidence="1">Leaf</tissue>
    </source>
</reference>
<sequence length="134" mass="14412">MSACNICWVLRTPLGNACSNGNKNTVDGMCKDSGASIMARSLFASLPCLTPNKPKTFQQRNDNFLMEECNSFWPLKFDVPSPYDLVLKGLRLSKVGSKGVLGGPGLDCHAWCIMGSSSLLGPSEDVVNHSSLLT</sequence>
<comment type="caution">
    <text evidence="1">The sequence shown here is derived from an EMBL/GenBank/DDBJ whole genome shotgun (WGS) entry which is preliminary data.</text>
</comment>
<dbReference type="Proteomes" id="UP000306102">
    <property type="component" value="Unassembled WGS sequence"/>
</dbReference>
<dbReference type="STRING" id="542762.A0A4S4EJE2"/>
<name>A0A4S4EJE2_CAMSN</name>
<protein>
    <submittedName>
        <fullName evidence="1">Uncharacterized protein</fullName>
    </submittedName>
</protein>
<organism evidence="1 2">
    <name type="scientific">Camellia sinensis var. sinensis</name>
    <name type="common">China tea</name>
    <dbReference type="NCBI Taxonomy" id="542762"/>
    <lineage>
        <taxon>Eukaryota</taxon>
        <taxon>Viridiplantae</taxon>
        <taxon>Streptophyta</taxon>
        <taxon>Embryophyta</taxon>
        <taxon>Tracheophyta</taxon>
        <taxon>Spermatophyta</taxon>
        <taxon>Magnoliopsida</taxon>
        <taxon>eudicotyledons</taxon>
        <taxon>Gunneridae</taxon>
        <taxon>Pentapetalae</taxon>
        <taxon>asterids</taxon>
        <taxon>Ericales</taxon>
        <taxon>Theaceae</taxon>
        <taxon>Camellia</taxon>
    </lineage>
</organism>
<proteinExistence type="predicted"/>
<gene>
    <name evidence="1" type="ORF">TEA_011397</name>
</gene>
<evidence type="ECO:0000313" key="2">
    <source>
        <dbReference type="Proteomes" id="UP000306102"/>
    </source>
</evidence>
<accession>A0A4S4EJE2</accession>
<keyword evidence="2" id="KW-1185">Reference proteome</keyword>
<evidence type="ECO:0000313" key="1">
    <source>
        <dbReference type="EMBL" id="THG16681.1"/>
    </source>
</evidence>
<dbReference type="EMBL" id="SDRB02003928">
    <property type="protein sequence ID" value="THG16681.1"/>
    <property type="molecule type" value="Genomic_DNA"/>
</dbReference>